<organism evidence="2 3">
    <name type="scientific">Sorangium atrum</name>
    <dbReference type="NCBI Taxonomy" id="2995308"/>
    <lineage>
        <taxon>Bacteria</taxon>
        <taxon>Pseudomonadati</taxon>
        <taxon>Myxococcota</taxon>
        <taxon>Polyangia</taxon>
        <taxon>Polyangiales</taxon>
        <taxon>Polyangiaceae</taxon>
        <taxon>Sorangium</taxon>
    </lineage>
</organism>
<gene>
    <name evidence="2" type="ORF">POL72_09040</name>
</gene>
<sequence>MPEDLDVQYLEGFVANPTAMFDMAERHLSWDDRMHSRRTASCGVAYNYSGITYPDCEMPPFVQELAARLAGVVGHRINNCLANFYADGTAKMGFHSDSSAGVVAATTTSILSLGAPRVLTFRRNLRRDERHDIALAPGSLLIMRASVQEGWQHAVLAVEAAGPRISLTFRFLSR</sequence>
<name>A0ABT5BWT1_9BACT</name>
<dbReference type="PANTHER" id="PTHR31212:SF4">
    <property type="entry name" value="ALPHA-KETOGLUTARATE-DEPENDENT DIOXYGENASE ALKB HOMOLOG 3"/>
    <property type="match status" value="1"/>
</dbReference>
<dbReference type="SUPFAM" id="SSF51197">
    <property type="entry name" value="Clavaminate synthase-like"/>
    <property type="match status" value="1"/>
</dbReference>
<dbReference type="Pfam" id="PF13532">
    <property type="entry name" value="2OG-FeII_Oxy_2"/>
    <property type="match status" value="1"/>
</dbReference>
<dbReference type="PANTHER" id="PTHR31212">
    <property type="entry name" value="ALPHA-KETOGLUTARATE-DEPENDENT DIOXYGENASE ALKB HOMOLOG 3"/>
    <property type="match status" value="1"/>
</dbReference>
<dbReference type="InterPro" id="IPR005123">
    <property type="entry name" value="Oxoglu/Fe-dep_dioxygenase_dom"/>
</dbReference>
<evidence type="ECO:0000259" key="1">
    <source>
        <dbReference type="PROSITE" id="PS51471"/>
    </source>
</evidence>
<dbReference type="InterPro" id="IPR032854">
    <property type="entry name" value="ALKBH3"/>
</dbReference>
<dbReference type="RefSeq" id="WP_272094621.1">
    <property type="nucleotide sequence ID" value="NZ_JAQNDK010000001.1"/>
</dbReference>
<dbReference type="InterPro" id="IPR037151">
    <property type="entry name" value="AlkB-like_sf"/>
</dbReference>
<dbReference type="GO" id="GO:0051213">
    <property type="term" value="F:dioxygenase activity"/>
    <property type="evidence" value="ECO:0007669"/>
    <property type="project" value="UniProtKB-KW"/>
</dbReference>
<accession>A0ABT5BWT1</accession>
<keyword evidence="2" id="KW-0223">Dioxygenase</keyword>
<reference evidence="2 3" key="1">
    <citation type="submission" date="2023-01" db="EMBL/GenBank/DDBJ databases">
        <title>Minimal conservation of predation-associated metabolite biosynthetic gene clusters underscores biosynthetic potential of Myxococcota including descriptions for ten novel species: Archangium lansinium sp. nov., Myxococcus landrumus sp. nov., Nannocystis bai.</title>
        <authorList>
            <person name="Ahearne A."/>
            <person name="Stevens C."/>
            <person name="Dowd S."/>
        </authorList>
    </citation>
    <scope>NUCLEOTIDE SEQUENCE [LARGE SCALE GENOMIC DNA]</scope>
    <source>
        <strain evidence="2 3">WIWO2</strain>
    </source>
</reference>
<feature type="domain" description="Fe2OG dioxygenase" evidence="1">
    <location>
        <begin position="76"/>
        <end position="173"/>
    </location>
</feature>
<proteinExistence type="predicted"/>
<dbReference type="Proteomes" id="UP001217485">
    <property type="component" value="Unassembled WGS sequence"/>
</dbReference>
<evidence type="ECO:0000313" key="2">
    <source>
        <dbReference type="EMBL" id="MDC0677873.1"/>
    </source>
</evidence>
<keyword evidence="2" id="KW-0560">Oxidoreductase</keyword>
<dbReference type="PROSITE" id="PS51471">
    <property type="entry name" value="FE2OG_OXY"/>
    <property type="match status" value="1"/>
</dbReference>
<dbReference type="InterPro" id="IPR027450">
    <property type="entry name" value="AlkB-like"/>
</dbReference>
<comment type="caution">
    <text evidence="2">The sequence shown here is derived from an EMBL/GenBank/DDBJ whole genome shotgun (WGS) entry which is preliminary data.</text>
</comment>
<protein>
    <submittedName>
        <fullName evidence="2">Alpha-ketoglutarate-dependent dioxygenase AlkB</fullName>
    </submittedName>
</protein>
<dbReference type="Gene3D" id="2.60.120.590">
    <property type="entry name" value="Alpha-ketoglutarate-dependent dioxygenase AlkB-like"/>
    <property type="match status" value="1"/>
</dbReference>
<evidence type="ECO:0000313" key="3">
    <source>
        <dbReference type="Proteomes" id="UP001217485"/>
    </source>
</evidence>
<dbReference type="EMBL" id="JAQNDK010000001">
    <property type="protein sequence ID" value="MDC0677873.1"/>
    <property type="molecule type" value="Genomic_DNA"/>
</dbReference>
<keyword evidence="3" id="KW-1185">Reference proteome</keyword>